<evidence type="ECO:0000313" key="3">
    <source>
        <dbReference type="WBParaSite" id="ACRNAN_scaffold4702.g33082.t1"/>
    </source>
</evidence>
<keyword evidence="2" id="KW-1185">Reference proteome</keyword>
<organism evidence="2 3">
    <name type="scientific">Acrobeloides nanus</name>
    <dbReference type="NCBI Taxonomy" id="290746"/>
    <lineage>
        <taxon>Eukaryota</taxon>
        <taxon>Metazoa</taxon>
        <taxon>Ecdysozoa</taxon>
        <taxon>Nematoda</taxon>
        <taxon>Chromadorea</taxon>
        <taxon>Rhabditida</taxon>
        <taxon>Tylenchina</taxon>
        <taxon>Cephalobomorpha</taxon>
        <taxon>Cephaloboidea</taxon>
        <taxon>Cephalobidae</taxon>
        <taxon>Acrobeloides</taxon>
    </lineage>
</organism>
<dbReference type="Pfam" id="PF01359">
    <property type="entry name" value="Transposase_1"/>
    <property type="match status" value="1"/>
</dbReference>
<dbReference type="Proteomes" id="UP000887540">
    <property type="component" value="Unplaced"/>
</dbReference>
<name>A0A914DXR6_9BILA</name>
<feature type="region of interest" description="Disordered" evidence="1">
    <location>
        <begin position="58"/>
        <end position="84"/>
    </location>
</feature>
<accession>A0A914DXR6</accession>
<dbReference type="InterPro" id="IPR001888">
    <property type="entry name" value="Transposase_1"/>
</dbReference>
<evidence type="ECO:0000313" key="2">
    <source>
        <dbReference type="Proteomes" id="UP000887540"/>
    </source>
</evidence>
<dbReference type="WBParaSite" id="ACRNAN_scaffold4702.g33082.t1">
    <property type="protein sequence ID" value="ACRNAN_scaffold4702.g33082.t1"/>
    <property type="gene ID" value="ACRNAN_scaffold4702.g33082"/>
</dbReference>
<evidence type="ECO:0000256" key="1">
    <source>
        <dbReference type="SAM" id="MobiDB-lite"/>
    </source>
</evidence>
<dbReference type="GO" id="GO:0003676">
    <property type="term" value="F:nucleic acid binding"/>
    <property type="evidence" value="ECO:0007669"/>
    <property type="project" value="InterPro"/>
</dbReference>
<dbReference type="InterPro" id="IPR036397">
    <property type="entry name" value="RNaseH_sf"/>
</dbReference>
<reference evidence="3" key="1">
    <citation type="submission" date="2022-11" db="UniProtKB">
        <authorList>
            <consortium name="WormBaseParasite"/>
        </authorList>
    </citation>
    <scope>IDENTIFICATION</scope>
</reference>
<sequence length="84" mass="9502">MMCLYWCIAGPEYWELLESGETFNSDVYCRHMDNVQAVLDQMETDGEWEGPINLLQDNAKPIGHEDRPTCQGNARLGSARPSPV</sequence>
<protein>
    <submittedName>
        <fullName evidence="3">Uncharacterized protein</fullName>
    </submittedName>
</protein>
<dbReference type="AlphaFoldDB" id="A0A914DXR6"/>
<proteinExistence type="predicted"/>
<dbReference type="Gene3D" id="3.30.420.10">
    <property type="entry name" value="Ribonuclease H-like superfamily/Ribonuclease H"/>
    <property type="match status" value="1"/>
</dbReference>